<name>C7YT28_FUSV7</name>
<dbReference type="EMBL" id="GG698899">
    <property type="protein sequence ID" value="EEU45339.1"/>
    <property type="molecule type" value="Genomic_DNA"/>
</dbReference>
<dbReference type="OMA" id="FTHTIDV"/>
<gene>
    <name evidence="1" type="ORF">NECHADRAFT_80930</name>
</gene>
<dbReference type="OrthoDB" id="419598at2759"/>
<sequence length="230" mass="25343">MTSLLNTSCITYAIVWLSPHIVIGGVKTLVRVLPDHDPHRCVEMALGERCFWILGNEDINRGAKAIAASYMSPLAVVIDMENNVAAIPGSGDTPAVFTHSLDIGRYVDAALDLERWDPFYRIVGDKITWNRFVAAAQDAKGTPFRIIHDSVEDLKKGEATVLPSVDKYLHLMSVPSKTVLSQFLATFGRLFDDGSFNIEEKGALNSMFSDIKPLTIQHAVEASVQSDSMY</sequence>
<dbReference type="InterPro" id="IPR036291">
    <property type="entry name" value="NAD(P)-bd_dom_sf"/>
</dbReference>
<evidence type="ECO:0000313" key="2">
    <source>
        <dbReference type="Proteomes" id="UP000005206"/>
    </source>
</evidence>
<reference evidence="1 2" key="1">
    <citation type="journal article" date="2009" name="PLoS Genet.">
        <title>The genome of Nectria haematococca: contribution of supernumerary chromosomes to gene expansion.</title>
        <authorList>
            <person name="Coleman J.J."/>
            <person name="Rounsley S.D."/>
            <person name="Rodriguez-Carres M."/>
            <person name="Kuo A."/>
            <person name="Wasmann C.C."/>
            <person name="Grimwood J."/>
            <person name="Schmutz J."/>
            <person name="Taga M."/>
            <person name="White G.J."/>
            <person name="Zhou S."/>
            <person name="Schwartz D.C."/>
            <person name="Freitag M."/>
            <person name="Ma L.J."/>
            <person name="Danchin E.G."/>
            <person name="Henrissat B."/>
            <person name="Coutinho P.M."/>
            <person name="Nelson D.R."/>
            <person name="Straney D."/>
            <person name="Napoli C.A."/>
            <person name="Barker B.M."/>
            <person name="Gribskov M."/>
            <person name="Rep M."/>
            <person name="Kroken S."/>
            <person name="Molnar I."/>
            <person name="Rensing C."/>
            <person name="Kennell J.C."/>
            <person name="Zamora J."/>
            <person name="Farman M.L."/>
            <person name="Selker E.U."/>
            <person name="Salamov A."/>
            <person name="Shapiro H."/>
            <person name="Pangilinan J."/>
            <person name="Lindquist E."/>
            <person name="Lamers C."/>
            <person name="Grigoriev I.V."/>
            <person name="Geiser D.M."/>
            <person name="Covert S.F."/>
            <person name="Temporini E."/>
            <person name="Vanetten H.D."/>
        </authorList>
    </citation>
    <scope>NUCLEOTIDE SEQUENCE [LARGE SCALE GENOMIC DNA]</scope>
    <source>
        <strain evidence="2">ATCC MYA-4622 / CBS 123669 / FGSC 9596 / NRRL 45880 / 77-13-4</strain>
    </source>
</reference>
<dbReference type="RefSeq" id="XP_003051052.1">
    <property type="nucleotide sequence ID" value="XM_003051006.1"/>
</dbReference>
<dbReference type="HOGENOM" id="CLU_094650_0_0_1"/>
<dbReference type="GeneID" id="9668463"/>
<dbReference type="eggNOG" id="ENOG502SHYH">
    <property type="taxonomic scope" value="Eukaryota"/>
</dbReference>
<dbReference type="InParanoid" id="C7YT28"/>
<organism evidence="1 2">
    <name type="scientific">Fusarium vanettenii (strain ATCC MYA-4622 / CBS 123669 / FGSC 9596 / NRRL 45880 / 77-13-4)</name>
    <name type="common">Fusarium solani subsp. pisi</name>
    <dbReference type="NCBI Taxonomy" id="660122"/>
    <lineage>
        <taxon>Eukaryota</taxon>
        <taxon>Fungi</taxon>
        <taxon>Dikarya</taxon>
        <taxon>Ascomycota</taxon>
        <taxon>Pezizomycotina</taxon>
        <taxon>Sordariomycetes</taxon>
        <taxon>Hypocreomycetidae</taxon>
        <taxon>Hypocreales</taxon>
        <taxon>Nectriaceae</taxon>
        <taxon>Fusarium</taxon>
        <taxon>Fusarium solani species complex</taxon>
        <taxon>Fusarium vanettenii</taxon>
    </lineage>
</organism>
<dbReference type="Proteomes" id="UP000005206">
    <property type="component" value="Chromosome 5"/>
</dbReference>
<proteinExistence type="predicted"/>
<dbReference type="VEuPathDB" id="FungiDB:NECHADRAFT_80930"/>
<dbReference type="AlphaFoldDB" id="C7YT28"/>
<evidence type="ECO:0008006" key="3">
    <source>
        <dbReference type="Google" id="ProtNLM"/>
    </source>
</evidence>
<keyword evidence="2" id="KW-1185">Reference proteome</keyword>
<dbReference type="Gene3D" id="3.40.50.720">
    <property type="entry name" value="NAD(P)-binding Rossmann-like Domain"/>
    <property type="match status" value="1"/>
</dbReference>
<protein>
    <recommendedName>
        <fullName evidence="3">NmrA-like domain-containing protein</fullName>
    </recommendedName>
</protein>
<evidence type="ECO:0000313" key="1">
    <source>
        <dbReference type="EMBL" id="EEU45339.1"/>
    </source>
</evidence>
<accession>C7YT28</accession>
<dbReference type="SUPFAM" id="SSF51735">
    <property type="entry name" value="NAD(P)-binding Rossmann-fold domains"/>
    <property type="match status" value="1"/>
</dbReference>
<dbReference type="KEGG" id="nhe:NECHADRAFT_80930"/>